<dbReference type="OrthoDB" id="194468at2759"/>
<evidence type="ECO:0000259" key="2">
    <source>
        <dbReference type="PROSITE" id="PS50125"/>
    </source>
</evidence>
<sequence>MLTKNENMSLLGFVPALVVQYLANQKQISQLPEKQNLRSVVMFADISGFTNLTETLSKLGNEGAELIAFAINRYMELLVSAISKSGGDIFKFAGDAMIVVWPPSIKENAVENHEELRVICRLAVQSALDIQSKLNNTTILEDIKLSVKIGFGIGDINIIYVGGVFGRSEYLATGDPLTQAFKSEHHATSGGQIIVSQEVFDMVSDFFVFQKLQTDSNFYMVLKLINNKVQLKAGAQLIKNRLGGIDKQQIMTFIPAALIPYIEIEQEKWSSELRRITTLFINLGIDLSDADSRLQHIQKVIEVVQKCIYINEGSLNKLLMDDKGSTLIVGFGLPPLKHQDDPIRALLAAQLLVKQLSLINCKCYIGVATGIVFTGVVGTSGSRREYSILGDAVNLAARLMSLAITENKSILLCQKTAEECEHKMDCELFKMVQLKGKSGLIPVYQIQQKKAILKIHYYESKMGFNQKGLIGGKDKTQQFLHIVNTFLMMDREGKISLVDMDLERDFILLKGSYGVGKTFVMKILEYQIKTENPKVLILESSINSFEKIFRGNGFKNIIKQIFDIALSKTTYIQSELLQFISNGNQLVQKILEELLDLNEWLNDYVNNFPKFESTYNINDDQIMKLIGQAIVKLFEIYFEQQLPDKKKRLYSQMLDDESDDILSNDLSSDKIDVPPIIIVLDDLQYYDQLSFYLMKTIIKKFNRILLIGITRDQFWEIPIMSRKGISRNPNRTQELIYDKGVESIINLYNVTPNEVIMKGIKNIEEQKQLLLLYFGFEKLSDPKIHEILHLKSCKQPLLLIHLVKTLLNNKYLRKENDFAYASQQLQTLFQHEEWLQIEIPQICLQINGPIIDSLSCVNLLLLKFACVIGDIFDIQTLFKIIPFKQINQNKLLMALKQLVQQDIIEFMHDDNENRYYRFVTPFMRECLYQSMTYTQRRSIHSLVAEALQIIPQPYEDYKELKRLEYHWSMAEQRVSIKSSNTMIKFSHKAKKSLIVKQIQMILKIENNVKVPLKKGYIFKRSDKKVSWQFRYCVIDSENMILYLNDQMSEQTGTLPLKLISSIIPIFDKSNDQQQFCLKLGVSDWIKKGKIKGNKRVFLFAFESEDSLEEWTIFLEFVKAKSIYNDFVENFGRIQLPINLINEAFDPQLTIYLQEMFKGSIKRFRQQNVTEQMSNKNRKSTHSKPQQLQIVQSPIHNYHSPNINPKRFSVRFSAISEQEEKSDDTPLKEKLRQFFFGSFSVLAIHLLTHIYEPNYIILGQEGRNMRRLMKNRKHKNNTMQRIPKNPSIIEFDFQ</sequence>
<dbReference type="PROSITE" id="PS50003">
    <property type="entry name" value="PH_DOMAIN"/>
    <property type="match status" value="1"/>
</dbReference>
<evidence type="ECO:0000313" key="3">
    <source>
        <dbReference type="EMBL" id="CAD8107243.1"/>
    </source>
</evidence>
<dbReference type="InterPro" id="IPR001849">
    <property type="entry name" value="PH_domain"/>
</dbReference>
<dbReference type="InterPro" id="IPR001054">
    <property type="entry name" value="A/G_cyclase"/>
</dbReference>
<dbReference type="PANTHER" id="PTHR47455">
    <property type="entry name" value="ADENYLYL CYCLASE BETA"/>
    <property type="match status" value="1"/>
</dbReference>
<accession>A0A8S1PXJ9</accession>
<evidence type="ECO:0000313" key="4">
    <source>
        <dbReference type="Proteomes" id="UP000692954"/>
    </source>
</evidence>
<dbReference type="CDD" id="cd07302">
    <property type="entry name" value="CHD"/>
    <property type="match status" value="2"/>
</dbReference>
<evidence type="ECO:0008006" key="5">
    <source>
        <dbReference type="Google" id="ProtNLM"/>
    </source>
</evidence>
<dbReference type="PANTHER" id="PTHR47455:SF1">
    <property type="entry name" value="GUANYLATE CYCLASE DOMAIN-CONTAINING PROTEIN"/>
    <property type="match status" value="1"/>
</dbReference>
<dbReference type="Pfam" id="PF00169">
    <property type="entry name" value="PH"/>
    <property type="match status" value="1"/>
</dbReference>
<feature type="domain" description="Guanylate cyclase" evidence="2">
    <location>
        <begin position="324"/>
        <end position="400"/>
    </location>
</feature>
<dbReference type="CDD" id="cd00821">
    <property type="entry name" value="PH"/>
    <property type="match status" value="1"/>
</dbReference>
<keyword evidence="4" id="KW-1185">Reference proteome</keyword>
<dbReference type="Proteomes" id="UP000692954">
    <property type="component" value="Unassembled WGS sequence"/>
</dbReference>
<dbReference type="Pfam" id="PF00211">
    <property type="entry name" value="Guanylate_cyc"/>
    <property type="match status" value="2"/>
</dbReference>
<organism evidence="3 4">
    <name type="scientific">Paramecium sonneborni</name>
    <dbReference type="NCBI Taxonomy" id="65129"/>
    <lineage>
        <taxon>Eukaryota</taxon>
        <taxon>Sar</taxon>
        <taxon>Alveolata</taxon>
        <taxon>Ciliophora</taxon>
        <taxon>Intramacronucleata</taxon>
        <taxon>Oligohymenophorea</taxon>
        <taxon>Peniculida</taxon>
        <taxon>Parameciidae</taxon>
        <taxon>Paramecium</taxon>
    </lineage>
</organism>
<name>A0A8S1PXJ9_9CILI</name>
<evidence type="ECO:0000259" key="1">
    <source>
        <dbReference type="PROSITE" id="PS50003"/>
    </source>
</evidence>
<dbReference type="GO" id="GO:0035556">
    <property type="term" value="P:intracellular signal transduction"/>
    <property type="evidence" value="ECO:0007669"/>
    <property type="project" value="InterPro"/>
</dbReference>
<dbReference type="PROSITE" id="PS50125">
    <property type="entry name" value="GUANYLATE_CYCLASE_2"/>
    <property type="match status" value="2"/>
</dbReference>
<protein>
    <recommendedName>
        <fullName evidence="5">Adenylate cyclase</fullName>
    </recommendedName>
</protein>
<comment type="caution">
    <text evidence="3">The sequence shown here is derived from an EMBL/GenBank/DDBJ whole genome shotgun (WGS) entry which is preliminary data.</text>
</comment>
<dbReference type="GO" id="GO:0009190">
    <property type="term" value="P:cyclic nucleotide biosynthetic process"/>
    <property type="evidence" value="ECO:0007669"/>
    <property type="project" value="InterPro"/>
</dbReference>
<dbReference type="EMBL" id="CAJJDN010000088">
    <property type="protein sequence ID" value="CAD8107243.1"/>
    <property type="molecule type" value="Genomic_DNA"/>
</dbReference>
<feature type="domain" description="Guanylate cyclase" evidence="2">
    <location>
        <begin position="40"/>
        <end position="184"/>
    </location>
</feature>
<reference evidence="3" key="1">
    <citation type="submission" date="2021-01" db="EMBL/GenBank/DDBJ databases">
        <authorList>
            <consortium name="Genoscope - CEA"/>
            <person name="William W."/>
        </authorList>
    </citation>
    <scope>NUCLEOTIDE SEQUENCE</scope>
</reference>
<feature type="domain" description="PH" evidence="1">
    <location>
        <begin position="1010"/>
        <end position="1119"/>
    </location>
</feature>
<proteinExistence type="predicted"/>
<dbReference type="SMART" id="SM00233">
    <property type="entry name" value="PH"/>
    <property type="match status" value="1"/>
</dbReference>
<gene>
    <name evidence="3" type="ORF">PSON_ATCC_30995.1.T0880190</name>
</gene>